<evidence type="ECO:0000259" key="2">
    <source>
        <dbReference type="Pfam" id="PF09335"/>
    </source>
</evidence>
<evidence type="ECO:0000313" key="4">
    <source>
        <dbReference type="Proteomes" id="UP000228945"/>
    </source>
</evidence>
<dbReference type="AlphaFoldDB" id="A0A2D2AW90"/>
<keyword evidence="1" id="KW-0472">Membrane</keyword>
<evidence type="ECO:0000313" key="3">
    <source>
        <dbReference type="EMBL" id="ATQ42235.1"/>
    </source>
</evidence>
<dbReference type="KEGG" id="cmb:CSW64_07285"/>
<organism evidence="3 4">
    <name type="scientific">Caulobacter mirabilis</name>
    <dbReference type="NCBI Taxonomy" id="69666"/>
    <lineage>
        <taxon>Bacteria</taxon>
        <taxon>Pseudomonadati</taxon>
        <taxon>Pseudomonadota</taxon>
        <taxon>Alphaproteobacteria</taxon>
        <taxon>Caulobacterales</taxon>
        <taxon>Caulobacteraceae</taxon>
        <taxon>Caulobacter</taxon>
    </lineage>
</organism>
<feature type="domain" description="VTT" evidence="2">
    <location>
        <begin position="51"/>
        <end position="154"/>
    </location>
</feature>
<name>A0A2D2AW90_9CAUL</name>
<feature type="transmembrane region" description="Helical" evidence="1">
    <location>
        <begin position="128"/>
        <end position="150"/>
    </location>
</feature>
<protein>
    <submittedName>
        <fullName evidence="3">Cytochrome B</fullName>
    </submittedName>
</protein>
<dbReference type="RefSeq" id="WP_099621492.1">
    <property type="nucleotide sequence ID" value="NZ_CP024201.1"/>
</dbReference>
<sequence>MLRRLYDWVMGLAASKHAPSSLFAVSFAESSFFPIPPDVMLAPMVLARPDRAWFYAGLCTLASVLGGIAGYAIGFYLQDAAMWLLSLTGHAEGLGEFQCWYDKYGTWVILAKGLTPIPYKLVTIASGLAQFSFLMFIVASVITRGARFFLVAAVVKKFGPAMLPVVEKRLALFAGLGIALIVAGLVASHYLGSGSSTSVCG</sequence>
<dbReference type="OrthoDB" id="9810270at2"/>
<feature type="transmembrane region" description="Helical" evidence="1">
    <location>
        <begin position="52"/>
        <end position="77"/>
    </location>
</feature>
<dbReference type="EMBL" id="CP024201">
    <property type="protein sequence ID" value="ATQ42235.1"/>
    <property type="molecule type" value="Genomic_DNA"/>
</dbReference>
<dbReference type="PANTHER" id="PTHR42709:SF11">
    <property type="entry name" value="DEDA FAMILY PROTEIN"/>
    <property type="match status" value="1"/>
</dbReference>
<reference evidence="3 4" key="1">
    <citation type="submission" date="2017-10" db="EMBL/GenBank/DDBJ databases">
        <title>Genome sequence of Caulobacter mirabilis FWC38.</title>
        <authorList>
            <person name="Fiebig A."/>
            <person name="Crosson S."/>
        </authorList>
    </citation>
    <scope>NUCLEOTIDE SEQUENCE [LARGE SCALE GENOMIC DNA]</scope>
    <source>
        <strain evidence="3 4">FWC 38</strain>
    </source>
</reference>
<keyword evidence="4" id="KW-1185">Reference proteome</keyword>
<dbReference type="InterPro" id="IPR051311">
    <property type="entry name" value="DedA_domain"/>
</dbReference>
<dbReference type="GO" id="GO:0005886">
    <property type="term" value="C:plasma membrane"/>
    <property type="evidence" value="ECO:0007669"/>
    <property type="project" value="TreeGrafter"/>
</dbReference>
<dbReference type="Pfam" id="PF09335">
    <property type="entry name" value="VTT_dom"/>
    <property type="match status" value="1"/>
</dbReference>
<dbReference type="Proteomes" id="UP000228945">
    <property type="component" value="Chromosome"/>
</dbReference>
<accession>A0A2D2AW90</accession>
<dbReference type="PANTHER" id="PTHR42709">
    <property type="entry name" value="ALKALINE PHOSPHATASE LIKE PROTEIN"/>
    <property type="match status" value="1"/>
</dbReference>
<gene>
    <name evidence="3" type="ORF">CSW64_07285</name>
</gene>
<proteinExistence type="predicted"/>
<dbReference type="InterPro" id="IPR032816">
    <property type="entry name" value="VTT_dom"/>
</dbReference>
<feature type="transmembrane region" description="Helical" evidence="1">
    <location>
        <begin position="170"/>
        <end position="191"/>
    </location>
</feature>
<keyword evidence="1" id="KW-1133">Transmembrane helix</keyword>
<keyword evidence="1" id="KW-0812">Transmembrane</keyword>
<evidence type="ECO:0000256" key="1">
    <source>
        <dbReference type="SAM" id="Phobius"/>
    </source>
</evidence>